<keyword evidence="3" id="KW-1185">Reference proteome</keyword>
<gene>
    <name evidence="2" type="ORF">BSZ37_08305</name>
</gene>
<dbReference type="AlphaFoldDB" id="A0A271IZ10"/>
<feature type="transmembrane region" description="Helical" evidence="1">
    <location>
        <begin position="155"/>
        <end position="178"/>
    </location>
</feature>
<comment type="caution">
    <text evidence="2">The sequence shown here is derived from an EMBL/GenBank/DDBJ whole genome shotgun (WGS) entry which is preliminary data.</text>
</comment>
<dbReference type="Proteomes" id="UP000216339">
    <property type="component" value="Unassembled WGS sequence"/>
</dbReference>
<feature type="transmembrane region" description="Helical" evidence="1">
    <location>
        <begin position="67"/>
        <end position="85"/>
    </location>
</feature>
<evidence type="ECO:0000313" key="2">
    <source>
        <dbReference type="EMBL" id="PAP76442.1"/>
    </source>
</evidence>
<organism evidence="2 3">
    <name type="scientific">Rubrivirga marina</name>
    <dbReference type="NCBI Taxonomy" id="1196024"/>
    <lineage>
        <taxon>Bacteria</taxon>
        <taxon>Pseudomonadati</taxon>
        <taxon>Rhodothermota</taxon>
        <taxon>Rhodothermia</taxon>
        <taxon>Rhodothermales</taxon>
        <taxon>Rubricoccaceae</taxon>
        <taxon>Rubrivirga</taxon>
    </lineage>
</organism>
<dbReference type="OrthoDB" id="5524812at2"/>
<feature type="transmembrane region" description="Helical" evidence="1">
    <location>
        <begin position="92"/>
        <end position="110"/>
    </location>
</feature>
<keyword evidence="1" id="KW-1133">Transmembrane helix</keyword>
<name>A0A271IZ10_9BACT</name>
<sequence>MSPLDRLHARLVRSRLLQRFTAFTRVLLAVGFIPPGLKKLSGEPFTALPPSHPVGYFFDAFFQAGEFYWAVGLAQVAAALLLLWPRTATLGAVIYFPIILNIAIITNAIGFEGTGALTILMALACLWLLVWDYDRLRAILPTRRAARGGYGAREYALQAGLWAGAGVAAAGVATTIHLANLTRFAPTAVALALAGAAFGLVVAWHLRQFEAPTG</sequence>
<protein>
    <recommendedName>
        <fullName evidence="4">DoxX family protein</fullName>
    </recommendedName>
</protein>
<reference evidence="2 3" key="1">
    <citation type="submission" date="2016-11" db="EMBL/GenBank/DDBJ databases">
        <title>Study of marine rhodopsin-containing bacteria.</title>
        <authorList>
            <person name="Yoshizawa S."/>
            <person name="Kumagai Y."/>
            <person name="Kogure K."/>
        </authorList>
    </citation>
    <scope>NUCLEOTIDE SEQUENCE [LARGE SCALE GENOMIC DNA]</scope>
    <source>
        <strain evidence="2 3">SAORIC-28</strain>
    </source>
</reference>
<feature type="transmembrane region" description="Helical" evidence="1">
    <location>
        <begin position="20"/>
        <end position="37"/>
    </location>
</feature>
<keyword evidence="1" id="KW-0812">Transmembrane</keyword>
<accession>A0A271IZ10</accession>
<feature type="transmembrane region" description="Helical" evidence="1">
    <location>
        <begin position="116"/>
        <end position="134"/>
    </location>
</feature>
<evidence type="ECO:0000256" key="1">
    <source>
        <dbReference type="SAM" id="Phobius"/>
    </source>
</evidence>
<feature type="transmembrane region" description="Helical" evidence="1">
    <location>
        <begin position="184"/>
        <end position="206"/>
    </location>
</feature>
<dbReference type="RefSeq" id="WP_095510100.1">
    <property type="nucleotide sequence ID" value="NZ_MQWD01000001.1"/>
</dbReference>
<dbReference type="EMBL" id="MQWD01000001">
    <property type="protein sequence ID" value="PAP76442.1"/>
    <property type="molecule type" value="Genomic_DNA"/>
</dbReference>
<evidence type="ECO:0000313" key="3">
    <source>
        <dbReference type="Proteomes" id="UP000216339"/>
    </source>
</evidence>
<evidence type="ECO:0008006" key="4">
    <source>
        <dbReference type="Google" id="ProtNLM"/>
    </source>
</evidence>
<proteinExistence type="predicted"/>
<keyword evidence="1" id="KW-0472">Membrane</keyword>